<reference evidence="2 3" key="2">
    <citation type="submission" date="2012-06" db="EMBL/GenBank/DDBJ databases">
        <authorList>
            <person name="Fiebig A."/>
        </authorList>
    </citation>
    <scope>NUCLEOTIDE SEQUENCE [LARGE SCALE GENOMIC DNA]</scope>
    <source>
        <strain evidence="2 3">DFL-43</strain>
    </source>
</reference>
<feature type="domain" description="Antitoxin FitA-like ribbon-helix-helix" evidence="1">
    <location>
        <begin position="2"/>
        <end position="38"/>
    </location>
</feature>
<reference evidence="2 3" key="1">
    <citation type="submission" date="2007-10" db="EMBL/GenBank/DDBJ databases">
        <authorList>
            <person name="Wagner-Dobler I."/>
            <person name="Ferriera S."/>
            <person name="Johnson J."/>
            <person name="Kravitz S."/>
            <person name="Beeson K."/>
            <person name="Sutton G."/>
            <person name="Rogers Y.-H."/>
            <person name="Friedman R."/>
            <person name="Frazier M."/>
            <person name="Venter J.C."/>
        </authorList>
    </citation>
    <scope>NUCLEOTIDE SEQUENCE [LARGE SCALE GENOMIC DNA]</scope>
    <source>
        <strain evidence="2 3">DFL-43</strain>
    </source>
</reference>
<dbReference type="STRING" id="411684.HPDFL43_20237"/>
<dbReference type="OrthoDB" id="2389872at2"/>
<proteinExistence type="predicted"/>
<sequence length="94" mass="10460">MATLTIRNLDDSVKQALRERAARHGVSMEEEARVLLRRGIEAKGGAAADAGKSFYDRVRAIVEPIGGIEFDVPPRQLADRPLPFSEWQNESPEE</sequence>
<evidence type="ECO:0000313" key="3">
    <source>
        <dbReference type="Proteomes" id="UP000004291"/>
    </source>
</evidence>
<dbReference type="InterPro" id="IPR013321">
    <property type="entry name" value="Arc_rbn_hlx_hlx"/>
</dbReference>
<dbReference type="HOGENOM" id="CLU_168829_2_1_5"/>
<dbReference type="Proteomes" id="UP000004291">
    <property type="component" value="Chromosome"/>
</dbReference>
<dbReference type="Pfam" id="PF22513">
    <property type="entry name" value="FitA-like_RHH"/>
    <property type="match status" value="1"/>
</dbReference>
<keyword evidence="3" id="KW-1185">Reference proteome</keyword>
<dbReference type="GO" id="GO:0006355">
    <property type="term" value="P:regulation of DNA-templated transcription"/>
    <property type="evidence" value="ECO:0007669"/>
    <property type="project" value="InterPro"/>
</dbReference>
<organism evidence="2 3">
    <name type="scientific">Hoeflea phototrophica (strain DSM 17068 / NCIMB 14078 / DFL-43)</name>
    <dbReference type="NCBI Taxonomy" id="411684"/>
    <lineage>
        <taxon>Bacteria</taxon>
        <taxon>Pseudomonadati</taxon>
        <taxon>Pseudomonadota</taxon>
        <taxon>Alphaproteobacteria</taxon>
        <taxon>Hyphomicrobiales</taxon>
        <taxon>Rhizobiaceae</taxon>
        <taxon>Hoeflea</taxon>
    </lineage>
</organism>
<dbReference type="Gene3D" id="1.10.1220.10">
    <property type="entry name" value="Met repressor-like"/>
    <property type="match status" value="1"/>
</dbReference>
<protein>
    <recommendedName>
        <fullName evidence="1">Antitoxin FitA-like ribbon-helix-helix domain-containing protein</fullName>
    </recommendedName>
</protein>
<evidence type="ECO:0000313" key="2">
    <source>
        <dbReference type="EMBL" id="EDQ35560.1"/>
    </source>
</evidence>
<dbReference type="InterPro" id="IPR010985">
    <property type="entry name" value="Ribbon_hlx_hlx"/>
</dbReference>
<gene>
    <name evidence="2" type="ORF">HPDFL43_20237</name>
</gene>
<dbReference type="EMBL" id="ABIA03000001">
    <property type="protein sequence ID" value="EDQ35560.1"/>
    <property type="molecule type" value="Genomic_DNA"/>
</dbReference>
<dbReference type="AlphaFoldDB" id="A9CWS2"/>
<comment type="caution">
    <text evidence="2">The sequence shown here is derived from an EMBL/GenBank/DDBJ whole genome shotgun (WGS) entry which is preliminary data.</text>
</comment>
<dbReference type="InterPro" id="IPR053853">
    <property type="entry name" value="FitA-like_RHH"/>
</dbReference>
<evidence type="ECO:0000259" key="1">
    <source>
        <dbReference type="Pfam" id="PF22513"/>
    </source>
</evidence>
<dbReference type="eggNOG" id="COG4691">
    <property type="taxonomic scope" value="Bacteria"/>
</dbReference>
<name>A9CWS2_HOEPD</name>
<dbReference type="RefSeq" id="WP_007199791.1">
    <property type="nucleotide sequence ID" value="NZ_CM002917.1"/>
</dbReference>
<dbReference type="SUPFAM" id="SSF47598">
    <property type="entry name" value="Ribbon-helix-helix"/>
    <property type="match status" value="1"/>
</dbReference>
<accession>A9CWS2</accession>